<dbReference type="EMBL" id="NMUL01000016">
    <property type="protein sequence ID" value="OXM66900.1"/>
    <property type="molecule type" value="Genomic_DNA"/>
</dbReference>
<protein>
    <submittedName>
        <fullName evidence="2">Uncharacterized protein</fullName>
    </submittedName>
</protein>
<comment type="caution">
    <text evidence="2">The sequence shown here is derived from an EMBL/GenBank/DDBJ whole genome shotgun (WGS) entry which is preliminary data.</text>
</comment>
<feature type="compositionally biased region" description="Basic and acidic residues" evidence="1">
    <location>
        <begin position="135"/>
        <end position="147"/>
    </location>
</feature>
<evidence type="ECO:0000313" key="2">
    <source>
        <dbReference type="EMBL" id="OXM66900.1"/>
    </source>
</evidence>
<feature type="compositionally biased region" description="Basic and acidic residues" evidence="1">
    <location>
        <begin position="107"/>
        <end position="122"/>
    </location>
</feature>
<reference evidence="3" key="1">
    <citation type="submission" date="2017-07" db="EMBL/GenBank/DDBJ databases">
        <title>Comparative genome mining reveals phylogenetic distribution patterns of secondary metabolites in Amycolatopsis.</title>
        <authorList>
            <person name="Adamek M."/>
            <person name="Alanjary M."/>
            <person name="Sales-Ortells H."/>
            <person name="Goodfellow M."/>
            <person name="Bull A.T."/>
            <person name="Kalinowski J."/>
            <person name="Ziemert N."/>
        </authorList>
    </citation>
    <scope>NUCLEOTIDE SEQUENCE [LARGE SCALE GENOMIC DNA]</scope>
    <source>
        <strain evidence="3">H5</strain>
    </source>
</reference>
<gene>
    <name evidence="2" type="ORF">CF165_19190</name>
</gene>
<evidence type="ECO:0000256" key="1">
    <source>
        <dbReference type="SAM" id="MobiDB-lite"/>
    </source>
</evidence>
<feature type="compositionally biased region" description="Basic and acidic residues" evidence="1">
    <location>
        <begin position="58"/>
        <end position="70"/>
    </location>
</feature>
<feature type="region of interest" description="Disordered" evidence="1">
    <location>
        <begin position="15"/>
        <end position="147"/>
    </location>
</feature>
<sequence length="147" mass="16824">MDEDYARRLRNWLRAEPGATPGQAAQEREWLRGIPQPGSAPDERDRPPGEQLLEPEPTADRDRPVDRRLPEPGSGETWSVRGQLPAAHPAADEEWICPVIALPVPRPSRENGCRMSEAEARSRWNHPTNWHRRRQAEEQQRDHPGGR</sequence>
<dbReference type="AlphaFoldDB" id="A0A229T790"/>
<keyword evidence="3" id="KW-1185">Reference proteome</keyword>
<name>A0A229T790_9PSEU</name>
<organism evidence="2 3">
    <name type="scientific">Amycolatopsis vastitatis</name>
    <dbReference type="NCBI Taxonomy" id="1905142"/>
    <lineage>
        <taxon>Bacteria</taxon>
        <taxon>Bacillati</taxon>
        <taxon>Actinomycetota</taxon>
        <taxon>Actinomycetes</taxon>
        <taxon>Pseudonocardiales</taxon>
        <taxon>Pseudonocardiaceae</taxon>
        <taxon>Amycolatopsis</taxon>
    </lineage>
</organism>
<dbReference type="Proteomes" id="UP000215199">
    <property type="component" value="Unassembled WGS sequence"/>
</dbReference>
<accession>A0A229T790</accession>
<evidence type="ECO:0000313" key="3">
    <source>
        <dbReference type="Proteomes" id="UP000215199"/>
    </source>
</evidence>
<proteinExistence type="predicted"/>
<dbReference type="RefSeq" id="WP_093948905.1">
    <property type="nucleotide sequence ID" value="NZ_NMUL01000016.1"/>
</dbReference>
<dbReference type="OrthoDB" id="3628859at2"/>